<proteinExistence type="predicted"/>
<dbReference type="Proteomes" id="UP001501588">
    <property type="component" value="Unassembled WGS sequence"/>
</dbReference>
<comment type="caution">
    <text evidence="2">The sequence shown here is derived from an EMBL/GenBank/DDBJ whole genome shotgun (WGS) entry which is preliminary data.</text>
</comment>
<dbReference type="PANTHER" id="PTHR34309:SF10">
    <property type="entry name" value="SLR1406 PROTEIN"/>
    <property type="match status" value="1"/>
</dbReference>
<dbReference type="SUPFAM" id="SSF143744">
    <property type="entry name" value="GlcG-like"/>
    <property type="match status" value="1"/>
</dbReference>
<keyword evidence="3" id="KW-1185">Reference proteome</keyword>
<dbReference type="RefSeq" id="WP_343894771.1">
    <property type="nucleotide sequence ID" value="NZ_BAAAFZ010000017.1"/>
</dbReference>
<accession>A0ABP3Q3G9</accession>
<dbReference type="InterPro" id="IPR052517">
    <property type="entry name" value="GlcG_carb_metab_protein"/>
</dbReference>
<sequence length="165" mass="16872">MKRAWMLGAALLAMAPATRARETDFTTFRVLAPPLALELAQAALKSCQDRGFQVAVAVVDRFGVAQVVLRDALAGPHTPDTATAKARTAVSFRAATEELSAATQAGQINSAIRHIPGYVFLGGGVPVEGGGSILGGIGVSGAPGGAEDDACARAGLQAVEDRLMM</sequence>
<dbReference type="InterPro" id="IPR005624">
    <property type="entry name" value="PduO/GlcC-like"/>
</dbReference>
<dbReference type="InterPro" id="IPR038084">
    <property type="entry name" value="PduO/GlcC-like_sf"/>
</dbReference>
<evidence type="ECO:0000313" key="2">
    <source>
        <dbReference type="EMBL" id="GAA0578940.1"/>
    </source>
</evidence>
<organism evidence="2 3">
    <name type="scientific">Craurococcus roseus</name>
    <dbReference type="NCBI Taxonomy" id="77585"/>
    <lineage>
        <taxon>Bacteria</taxon>
        <taxon>Pseudomonadati</taxon>
        <taxon>Pseudomonadota</taxon>
        <taxon>Alphaproteobacteria</taxon>
        <taxon>Acetobacterales</taxon>
        <taxon>Acetobacteraceae</taxon>
        <taxon>Craurococcus</taxon>
    </lineage>
</organism>
<protein>
    <submittedName>
        <fullName evidence="2">Heme-binding protein</fullName>
    </submittedName>
</protein>
<dbReference type="Gene3D" id="3.30.450.150">
    <property type="entry name" value="Haem-degrading domain"/>
    <property type="match status" value="1"/>
</dbReference>
<name>A0ABP3Q3G9_9PROT</name>
<gene>
    <name evidence="2" type="ORF">GCM10009416_16760</name>
</gene>
<dbReference type="EMBL" id="BAAAFZ010000017">
    <property type="protein sequence ID" value="GAA0578940.1"/>
    <property type="molecule type" value="Genomic_DNA"/>
</dbReference>
<keyword evidence="1" id="KW-0732">Signal</keyword>
<dbReference type="PANTHER" id="PTHR34309">
    <property type="entry name" value="SLR1406 PROTEIN"/>
    <property type="match status" value="1"/>
</dbReference>
<dbReference type="Pfam" id="PF03928">
    <property type="entry name" value="HbpS-like"/>
    <property type="match status" value="1"/>
</dbReference>
<reference evidence="3" key="1">
    <citation type="journal article" date="2019" name="Int. J. Syst. Evol. Microbiol.">
        <title>The Global Catalogue of Microorganisms (GCM) 10K type strain sequencing project: providing services to taxonomists for standard genome sequencing and annotation.</title>
        <authorList>
            <consortium name="The Broad Institute Genomics Platform"/>
            <consortium name="The Broad Institute Genome Sequencing Center for Infectious Disease"/>
            <person name="Wu L."/>
            <person name="Ma J."/>
        </authorList>
    </citation>
    <scope>NUCLEOTIDE SEQUENCE [LARGE SCALE GENOMIC DNA]</scope>
    <source>
        <strain evidence="3">JCM 9933</strain>
    </source>
</reference>
<feature type="signal peptide" evidence="1">
    <location>
        <begin position="1"/>
        <end position="20"/>
    </location>
</feature>
<evidence type="ECO:0000256" key="1">
    <source>
        <dbReference type="SAM" id="SignalP"/>
    </source>
</evidence>
<evidence type="ECO:0000313" key="3">
    <source>
        <dbReference type="Proteomes" id="UP001501588"/>
    </source>
</evidence>
<feature type="chain" id="PRO_5045358890" evidence="1">
    <location>
        <begin position="21"/>
        <end position="165"/>
    </location>
</feature>